<dbReference type="EMBL" id="ML736155">
    <property type="protein sequence ID" value="KAE8383381.1"/>
    <property type="molecule type" value="Genomic_DNA"/>
</dbReference>
<evidence type="ECO:0000256" key="2">
    <source>
        <dbReference type="ARBA" id="ARBA00023125"/>
    </source>
</evidence>
<dbReference type="GO" id="GO:0003677">
    <property type="term" value="F:DNA binding"/>
    <property type="evidence" value="ECO:0007669"/>
    <property type="project" value="UniProtKB-KW"/>
</dbReference>
<dbReference type="InterPro" id="IPR036864">
    <property type="entry name" value="Zn2-C6_fun-type_DNA-bd_sf"/>
</dbReference>
<organism evidence="7 8">
    <name type="scientific">Aspergillus bertholletiae</name>
    <dbReference type="NCBI Taxonomy" id="1226010"/>
    <lineage>
        <taxon>Eukaryota</taxon>
        <taxon>Fungi</taxon>
        <taxon>Dikarya</taxon>
        <taxon>Ascomycota</taxon>
        <taxon>Pezizomycotina</taxon>
        <taxon>Eurotiomycetes</taxon>
        <taxon>Eurotiomycetidae</taxon>
        <taxon>Eurotiales</taxon>
        <taxon>Aspergillaceae</taxon>
        <taxon>Aspergillus</taxon>
        <taxon>Aspergillus subgen. Circumdati</taxon>
    </lineage>
</organism>
<dbReference type="Gene3D" id="4.10.240.10">
    <property type="entry name" value="Zn(2)-C6 fungal-type DNA-binding domain"/>
    <property type="match status" value="1"/>
</dbReference>
<dbReference type="Pfam" id="PF00172">
    <property type="entry name" value="Zn_clus"/>
    <property type="match status" value="1"/>
</dbReference>
<feature type="region of interest" description="Disordered" evidence="5">
    <location>
        <begin position="96"/>
        <end position="126"/>
    </location>
</feature>
<dbReference type="GO" id="GO:0000981">
    <property type="term" value="F:DNA-binding transcription factor activity, RNA polymerase II-specific"/>
    <property type="evidence" value="ECO:0007669"/>
    <property type="project" value="InterPro"/>
</dbReference>
<keyword evidence="3" id="KW-0804">Transcription</keyword>
<proteinExistence type="predicted"/>
<dbReference type="GO" id="GO:0009893">
    <property type="term" value="P:positive regulation of metabolic process"/>
    <property type="evidence" value="ECO:0007669"/>
    <property type="project" value="UniProtKB-ARBA"/>
</dbReference>
<accession>A0A5N7BNH1</accession>
<evidence type="ECO:0000256" key="1">
    <source>
        <dbReference type="ARBA" id="ARBA00023015"/>
    </source>
</evidence>
<dbReference type="Proteomes" id="UP000326198">
    <property type="component" value="Unassembled WGS sequence"/>
</dbReference>
<dbReference type="GO" id="GO:0008270">
    <property type="term" value="F:zinc ion binding"/>
    <property type="evidence" value="ECO:0007669"/>
    <property type="project" value="InterPro"/>
</dbReference>
<dbReference type="InterPro" id="IPR053178">
    <property type="entry name" value="Osmoadaptation_assoc"/>
</dbReference>
<dbReference type="InterPro" id="IPR001138">
    <property type="entry name" value="Zn2Cys6_DnaBD"/>
</dbReference>
<dbReference type="OrthoDB" id="3525185at2759"/>
<reference evidence="7 8" key="1">
    <citation type="submission" date="2019-04" db="EMBL/GenBank/DDBJ databases">
        <title>Friends and foes A comparative genomics studyof 23 Aspergillus species from section Flavi.</title>
        <authorList>
            <consortium name="DOE Joint Genome Institute"/>
            <person name="Kjaerbolling I."/>
            <person name="Vesth T."/>
            <person name="Frisvad J.C."/>
            <person name="Nybo J.L."/>
            <person name="Theobald S."/>
            <person name="Kildgaard S."/>
            <person name="Isbrandt T."/>
            <person name="Kuo A."/>
            <person name="Sato A."/>
            <person name="Lyhne E.K."/>
            <person name="Kogle M.E."/>
            <person name="Wiebenga A."/>
            <person name="Kun R.S."/>
            <person name="Lubbers R.J."/>
            <person name="Makela M.R."/>
            <person name="Barry K."/>
            <person name="Chovatia M."/>
            <person name="Clum A."/>
            <person name="Daum C."/>
            <person name="Haridas S."/>
            <person name="He G."/>
            <person name="LaButti K."/>
            <person name="Lipzen A."/>
            <person name="Mondo S."/>
            <person name="Riley R."/>
            <person name="Salamov A."/>
            <person name="Simmons B.A."/>
            <person name="Magnuson J.K."/>
            <person name="Henrissat B."/>
            <person name="Mortensen U.H."/>
            <person name="Larsen T.O."/>
            <person name="Devries R.P."/>
            <person name="Grigoriev I.V."/>
            <person name="Machida M."/>
            <person name="Baker S.E."/>
            <person name="Andersen M.R."/>
        </authorList>
    </citation>
    <scope>NUCLEOTIDE SEQUENCE [LARGE SCALE GENOMIC DNA]</scope>
    <source>
        <strain evidence="7 8">IBT 29228</strain>
    </source>
</reference>
<dbReference type="PANTHER" id="PTHR38111:SF2">
    <property type="entry name" value="FINGER DOMAIN PROTEIN, PUTATIVE (AFU_ORTHOLOGUE AFUA_1G01560)-RELATED"/>
    <property type="match status" value="1"/>
</dbReference>
<gene>
    <name evidence="7" type="ORF">BDV26DRAFT_138050</name>
</gene>
<evidence type="ECO:0000256" key="4">
    <source>
        <dbReference type="ARBA" id="ARBA00023242"/>
    </source>
</evidence>
<keyword evidence="1" id="KW-0805">Transcription regulation</keyword>
<feature type="domain" description="Zn(2)-C6 fungal-type" evidence="6">
    <location>
        <begin position="20"/>
        <end position="51"/>
    </location>
</feature>
<dbReference type="PANTHER" id="PTHR38111">
    <property type="entry name" value="ZN(2)-C6 FUNGAL-TYPE DOMAIN-CONTAINING PROTEIN-RELATED"/>
    <property type="match status" value="1"/>
</dbReference>
<name>A0A5N7BNH1_9EURO</name>
<sequence length="528" mass="59747">MDTAVAEAPRRNKKQRAVLSCIPCHFQKIKCNHVRPCSACCVRGRQAKCEYTVTLEDRWFIEQAHLLRRLQQRRNFLEQRILTLMSASNKKIPVYLTSQQADLPKQRGKQPRSRNTHRRSPNTSTCQVAVQPKQEFDDKKFHVERSQPDMQFNGSLPARPTHTERSIQSLVEVFSVDVDGRRTVPLWLEQAIQMRSSSPLLCAAIEATSFVLMGKMACDPKSTHSGLVRYTCALRLAGAAICDANRCLRDDFFVAITLFGMIAMYEGGSKDALVKHQQGGLDLLCLRTPSNHCKGVGHSIYADLRLSWILSAILHRRTFLANDDWKTVPWAEASPRSNLHSLLDIAADIASLGRQMGCTSPGSDSASPCTSPDGLEYTTEDQATQIVHRLQEWKESQPVDVLPEPTEALFTVMDDFPVFEMHDSASGSHRPRDLVYPNVDVCATTISYWAFYLSIPTGASRAWRYQYASNICRSMRFCVQNFPFSLACLVRFALKLVCDVFSADGIEGQFPRKLSHYFYQKYRFSILD</sequence>
<keyword evidence="8" id="KW-1185">Reference proteome</keyword>
<evidence type="ECO:0000313" key="7">
    <source>
        <dbReference type="EMBL" id="KAE8383381.1"/>
    </source>
</evidence>
<dbReference type="PROSITE" id="PS50048">
    <property type="entry name" value="ZN2_CY6_FUNGAL_2"/>
    <property type="match status" value="1"/>
</dbReference>
<feature type="compositionally biased region" description="Basic residues" evidence="5">
    <location>
        <begin position="106"/>
        <end position="120"/>
    </location>
</feature>
<evidence type="ECO:0000256" key="3">
    <source>
        <dbReference type="ARBA" id="ARBA00023163"/>
    </source>
</evidence>
<dbReference type="PROSITE" id="PS00463">
    <property type="entry name" value="ZN2_CY6_FUNGAL_1"/>
    <property type="match status" value="1"/>
</dbReference>
<protein>
    <recommendedName>
        <fullName evidence="6">Zn(2)-C6 fungal-type domain-containing protein</fullName>
    </recommendedName>
</protein>
<dbReference type="AlphaFoldDB" id="A0A5N7BNH1"/>
<evidence type="ECO:0000259" key="6">
    <source>
        <dbReference type="PROSITE" id="PS50048"/>
    </source>
</evidence>
<dbReference type="SUPFAM" id="SSF57701">
    <property type="entry name" value="Zn2/Cys6 DNA-binding domain"/>
    <property type="match status" value="1"/>
</dbReference>
<keyword evidence="4" id="KW-0539">Nucleus</keyword>
<evidence type="ECO:0000313" key="8">
    <source>
        <dbReference type="Proteomes" id="UP000326198"/>
    </source>
</evidence>
<evidence type="ECO:0000256" key="5">
    <source>
        <dbReference type="SAM" id="MobiDB-lite"/>
    </source>
</evidence>
<dbReference type="SMART" id="SM00066">
    <property type="entry name" value="GAL4"/>
    <property type="match status" value="1"/>
</dbReference>
<keyword evidence="2" id="KW-0238">DNA-binding</keyword>